<accession>A0A6V7PP55</accession>
<keyword evidence="2" id="KW-0812">Transmembrane</keyword>
<evidence type="ECO:0000256" key="1">
    <source>
        <dbReference type="SAM" id="MobiDB-lite"/>
    </source>
</evidence>
<keyword evidence="2" id="KW-0472">Membrane</keyword>
<evidence type="ECO:0000256" key="2">
    <source>
        <dbReference type="SAM" id="Phobius"/>
    </source>
</evidence>
<organism evidence="3">
    <name type="scientific">Ananas comosus var. bracteatus</name>
    <name type="common">red pineapple</name>
    <dbReference type="NCBI Taxonomy" id="296719"/>
    <lineage>
        <taxon>Eukaryota</taxon>
        <taxon>Viridiplantae</taxon>
        <taxon>Streptophyta</taxon>
        <taxon>Embryophyta</taxon>
        <taxon>Tracheophyta</taxon>
        <taxon>Spermatophyta</taxon>
        <taxon>Magnoliopsida</taxon>
        <taxon>Liliopsida</taxon>
        <taxon>Poales</taxon>
        <taxon>Bromeliaceae</taxon>
        <taxon>Bromelioideae</taxon>
        <taxon>Ananas</taxon>
    </lineage>
</organism>
<gene>
    <name evidence="3" type="ORF">CB5_LOCUS15816</name>
</gene>
<feature type="transmembrane region" description="Helical" evidence="2">
    <location>
        <begin position="126"/>
        <end position="146"/>
    </location>
</feature>
<protein>
    <submittedName>
        <fullName evidence="3">Uncharacterized protein</fullName>
    </submittedName>
</protein>
<evidence type="ECO:0000313" key="3">
    <source>
        <dbReference type="EMBL" id="CAD1832605.1"/>
    </source>
</evidence>
<sequence length="183" mass="19639">MQSPHWEDGCKMLRSKKLKDVTIAKLTSQTNEQGGDQDGISNIDENGEASLSGENFQIVNKVFSWLWIGSYSPIRPILEGGRSPSSDELRSDHHWVGVSPEVEPVRLILKRSWRVALEYLNLLERLLLAVAAAAPAAAAHAAAAAAAAVLRMLLLLLLLLPLLLLLSAAAAAAEQAAACCCCC</sequence>
<name>A0A6V7PP55_ANACO</name>
<reference evidence="3" key="1">
    <citation type="submission" date="2020-07" db="EMBL/GenBank/DDBJ databases">
        <authorList>
            <person name="Lin J."/>
        </authorList>
    </citation>
    <scope>NUCLEOTIDE SEQUENCE</scope>
</reference>
<feature type="region of interest" description="Disordered" evidence="1">
    <location>
        <begin position="27"/>
        <end position="46"/>
    </location>
</feature>
<feature type="transmembrane region" description="Helical" evidence="2">
    <location>
        <begin position="153"/>
        <end position="173"/>
    </location>
</feature>
<dbReference type="AlphaFoldDB" id="A0A6V7PP55"/>
<proteinExistence type="predicted"/>
<dbReference type="EMBL" id="LR862150">
    <property type="protein sequence ID" value="CAD1832605.1"/>
    <property type="molecule type" value="Genomic_DNA"/>
</dbReference>
<feature type="compositionally biased region" description="Polar residues" evidence="1">
    <location>
        <begin position="27"/>
        <end position="44"/>
    </location>
</feature>
<keyword evidence="2" id="KW-1133">Transmembrane helix</keyword>